<evidence type="ECO:0000313" key="2">
    <source>
        <dbReference type="Proteomes" id="UP000488956"/>
    </source>
</evidence>
<reference evidence="1 2" key="1">
    <citation type="submission" date="2018-09" db="EMBL/GenBank/DDBJ databases">
        <title>Genomic investigation of the strawberry pathogen Phytophthora fragariae indicates pathogenicity is determined by transcriptional variation in three key races.</title>
        <authorList>
            <person name="Adams T.M."/>
            <person name="Armitage A.D."/>
            <person name="Sobczyk M.K."/>
            <person name="Bates H.J."/>
            <person name="Dunwell J.M."/>
            <person name="Nellist C.F."/>
            <person name="Harrison R.J."/>
        </authorList>
    </citation>
    <scope>NUCLEOTIDE SEQUENCE [LARGE SCALE GENOMIC DNA]</scope>
    <source>
        <strain evidence="1 2">ONT-3</strain>
    </source>
</reference>
<proteinExistence type="predicted"/>
<name>A0A6G0LC76_9STRA</name>
<evidence type="ECO:0008006" key="3">
    <source>
        <dbReference type="Google" id="ProtNLM"/>
    </source>
</evidence>
<dbReference type="Proteomes" id="UP000488956">
    <property type="component" value="Unassembled WGS sequence"/>
</dbReference>
<comment type="caution">
    <text evidence="1">The sequence shown here is derived from an EMBL/GenBank/DDBJ whole genome shotgun (WGS) entry which is preliminary data.</text>
</comment>
<protein>
    <recommendedName>
        <fullName evidence="3">Helicase-associated domain-containing protein</fullName>
    </recommendedName>
</protein>
<dbReference type="EMBL" id="QXFX01000445">
    <property type="protein sequence ID" value="KAE9115420.1"/>
    <property type="molecule type" value="Genomic_DNA"/>
</dbReference>
<dbReference type="PANTHER" id="PTHR37066">
    <property type="entry name" value="HELICASE-ASSOCIATED"/>
    <property type="match status" value="1"/>
</dbReference>
<organism evidence="1 2">
    <name type="scientific">Phytophthora fragariae</name>
    <dbReference type="NCBI Taxonomy" id="53985"/>
    <lineage>
        <taxon>Eukaryota</taxon>
        <taxon>Sar</taxon>
        <taxon>Stramenopiles</taxon>
        <taxon>Oomycota</taxon>
        <taxon>Peronosporomycetes</taxon>
        <taxon>Peronosporales</taxon>
        <taxon>Peronosporaceae</taxon>
        <taxon>Phytophthora</taxon>
    </lineage>
</organism>
<evidence type="ECO:0000313" key="1">
    <source>
        <dbReference type="EMBL" id="KAE9115420.1"/>
    </source>
</evidence>
<gene>
    <name evidence="1" type="ORF">PF010_g9333</name>
</gene>
<dbReference type="AlphaFoldDB" id="A0A6G0LC76"/>
<dbReference type="PANTHER" id="PTHR37066:SF1">
    <property type="entry name" value="LNS2_PITP DOMAIN-CONTAINING PROTEIN"/>
    <property type="match status" value="1"/>
</dbReference>
<sequence>MRNKSRLEELGFVWDHTEFEWSERIFPALECFYLLKGHCRVPKAFVVPSDEKWPTPSWGLRLGKIVSGIRSSDCYSTQVSRDKARLEKLGFVWKVVDFEWSECILPALEAFHQLQGHCCVTRSFVVPSEPSWPKNAHGLKLGIAVDNIRKRASYFDQIARAMNSLEAIAFDSKIAVSKWKNRVEPILVTFKQLHGHRNVPRDFVVPLTPPWREKDWGIQLGKLEPI</sequence>
<accession>A0A6G0LC76</accession>